<keyword evidence="1" id="KW-0812">Transmembrane</keyword>
<feature type="transmembrane region" description="Helical" evidence="1">
    <location>
        <begin position="355"/>
        <end position="374"/>
    </location>
</feature>
<name>A0ABS9S9L4_9GAMM</name>
<keyword evidence="1" id="KW-0472">Membrane</keyword>
<feature type="transmembrane region" description="Helical" evidence="1">
    <location>
        <begin position="312"/>
        <end position="335"/>
    </location>
</feature>
<protein>
    <submittedName>
        <fullName evidence="2">ABC transporter permease</fullName>
    </submittedName>
</protein>
<comment type="caution">
    <text evidence="2">The sequence shown here is derived from an EMBL/GenBank/DDBJ whole genome shotgun (WGS) entry which is preliminary data.</text>
</comment>
<dbReference type="Pfam" id="PF02405">
    <property type="entry name" value="MlaE"/>
    <property type="match status" value="1"/>
</dbReference>
<comment type="similarity">
    <text evidence="1">Belongs to the MlaE permease family.</text>
</comment>
<dbReference type="InterPro" id="IPR030802">
    <property type="entry name" value="Permease_MalE"/>
</dbReference>
<organism evidence="2 3">
    <name type="scientific">Vreelandella neptunia</name>
    <dbReference type="NCBI Taxonomy" id="115551"/>
    <lineage>
        <taxon>Bacteria</taxon>
        <taxon>Pseudomonadati</taxon>
        <taxon>Pseudomonadota</taxon>
        <taxon>Gammaproteobacteria</taxon>
        <taxon>Oceanospirillales</taxon>
        <taxon>Halomonadaceae</taxon>
        <taxon>Vreelandella</taxon>
    </lineage>
</organism>
<sequence length="378" mass="40501">MPSEWVARDDQTLVLQGEWTLANYNDIKSSLSHHKSQSRTETGNNADETVSLKAITRLDTAGAILVIDLIGIEKAQTVAEWAGELPKEQQALLLRIAVDMNAPLDVETPSYSRISQALASVGQQMVGLWSQQRQLLAFIGLVIATLFQLILRPRHWRVTATVAHVQQSGLNAVPIVALLTFMVGAVVAFLGATVLQDFGATVYTIDLVAFSFLREFGVLLAAILLAGRTASAFTAQIGAMKSNEEIDALQAQGLDPIELLVLPRVMAMLISLPMLAFVGMLSGLAGGAMVASLSLDISLAQFMNTLQKDVSVMHFLVGLSKAPVFAFVIAVIGCLEGFKVSGSAQSVGAHTTSSVVQSIFMVILIDALAALFFMEMGW</sequence>
<keyword evidence="1" id="KW-0997">Cell inner membrane</keyword>
<dbReference type="EMBL" id="JAKVTW010000013">
    <property type="protein sequence ID" value="MCH4812799.1"/>
    <property type="molecule type" value="Genomic_DNA"/>
</dbReference>
<feature type="transmembrane region" description="Helical" evidence="1">
    <location>
        <begin position="135"/>
        <end position="151"/>
    </location>
</feature>
<keyword evidence="1" id="KW-1003">Cell membrane</keyword>
<accession>A0ABS9S9L4</accession>
<keyword evidence="1" id="KW-1133">Transmembrane helix</keyword>
<gene>
    <name evidence="2" type="ORF">MLE19_15800</name>
</gene>
<feature type="transmembrane region" description="Helical" evidence="1">
    <location>
        <begin position="207"/>
        <end position="226"/>
    </location>
</feature>
<reference evidence="2 3" key="1">
    <citation type="submission" date="2022-03" db="EMBL/GenBank/DDBJ databases">
        <title>Genomic signatures underlying metal tolerance in selected Arctic bacterial isolates.</title>
        <authorList>
            <person name="Thomas F.A."/>
            <person name="Venkatachalam S."/>
            <person name="Krishnan K.P."/>
        </authorList>
    </citation>
    <scope>NUCLEOTIDE SEQUENCE [LARGE SCALE GENOMIC DNA]</scope>
    <source>
        <strain evidence="2 3">HM116</strain>
    </source>
</reference>
<feature type="transmembrane region" description="Helical" evidence="1">
    <location>
        <begin position="171"/>
        <end position="195"/>
    </location>
</feature>
<dbReference type="NCBIfam" id="TIGR00056">
    <property type="entry name" value="MlaE family lipid ABC transporter permease subunit"/>
    <property type="match status" value="1"/>
</dbReference>
<dbReference type="RefSeq" id="WP_240719095.1">
    <property type="nucleotide sequence ID" value="NZ_JAKVTW010000013.1"/>
</dbReference>
<proteinExistence type="inferred from homology"/>
<feature type="transmembrane region" description="Helical" evidence="1">
    <location>
        <begin position="265"/>
        <end position="291"/>
    </location>
</feature>
<comment type="subcellular location">
    <subcellularLocation>
        <location evidence="1">Cell inner membrane</location>
        <topology evidence="1">Multi-pass membrane protein</topology>
    </subcellularLocation>
</comment>
<evidence type="ECO:0000256" key="1">
    <source>
        <dbReference type="RuleBase" id="RU362044"/>
    </source>
</evidence>
<evidence type="ECO:0000313" key="3">
    <source>
        <dbReference type="Proteomes" id="UP001320609"/>
    </source>
</evidence>
<dbReference type="Proteomes" id="UP001320609">
    <property type="component" value="Unassembled WGS sequence"/>
</dbReference>
<dbReference type="PANTHER" id="PTHR30188">
    <property type="entry name" value="ABC TRANSPORTER PERMEASE PROTEIN-RELATED"/>
    <property type="match status" value="1"/>
</dbReference>
<dbReference type="PANTHER" id="PTHR30188:SF3">
    <property type="entry name" value="ABC TRANSPORTER PERMEASE"/>
    <property type="match status" value="1"/>
</dbReference>
<evidence type="ECO:0000313" key="2">
    <source>
        <dbReference type="EMBL" id="MCH4812799.1"/>
    </source>
</evidence>
<keyword evidence="3" id="KW-1185">Reference proteome</keyword>
<dbReference type="InterPro" id="IPR003453">
    <property type="entry name" value="ABC_MlaE_roteobac"/>
</dbReference>